<dbReference type="STRING" id="1122252.SAMN05660443_1797"/>
<accession>A0A1I1H467</accession>
<dbReference type="PANTHER" id="PTHR35370:SF1">
    <property type="entry name" value="TYPE VI SECRETION SYSTEM COMPONENT TSSF1"/>
    <property type="match status" value="1"/>
</dbReference>
<dbReference type="RefSeq" id="WP_091962267.1">
    <property type="nucleotide sequence ID" value="NZ_FOLH01000003.1"/>
</dbReference>
<proteinExistence type="predicted"/>
<organism evidence="1 2">
    <name type="scientific">Marinospirillum celere</name>
    <dbReference type="NCBI Taxonomy" id="1122252"/>
    <lineage>
        <taxon>Bacteria</taxon>
        <taxon>Pseudomonadati</taxon>
        <taxon>Pseudomonadota</taxon>
        <taxon>Gammaproteobacteria</taxon>
        <taxon>Oceanospirillales</taxon>
        <taxon>Oceanospirillaceae</taxon>
        <taxon>Marinospirillum</taxon>
    </lineage>
</organism>
<reference evidence="1 2" key="1">
    <citation type="submission" date="2016-10" db="EMBL/GenBank/DDBJ databases">
        <authorList>
            <person name="de Groot N.N."/>
        </authorList>
    </citation>
    <scope>NUCLEOTIDE SEQUENCE [LARGE SCALE GENOMIC DNA]</scope>
    <source>
        <strain evidence="1 2">DSM 18438</strain>
    </source>
</reference>
<dbReference type="InterPro" id="IPR010272">
    <property type="entry name" value="T6SS_TssF"/>
</dbReference>
<keyword evidence="2" id="KW-1185">Reference proteome</keyword>
<sequence>MFDRYYRQELQQLRSLAQEYAEKEPELARHLVPGSDPDVERLLEGVAFLTAGLRDQLDREAPQLTRNLLAVTAPDSLQPLVSSCLVEFLPRKSLKSPLPLPAGTPLGGSGKQGTPVTFTSLEPCRVLPLSVTSCHQEEAVRGPTGKKFIIELQATEGDLGELLGEHPLRLQLSGNLGPASDLYWLLLKASPQLDVWIDGHLHASETPAAIQPRPAVFSKQLLPGEAALAQYLHAPESALGLELNLKSIEESTQGKKLALHFWVDESRLLLPAFSAKNLHLNSVLASNQFTRWLPAFLRNDHLIQQPLNPKAQQGEHLLLQDLTQLQGTYENQDKSHDYLPYWQVNPQQEKQAHAYQLNYSYHPVSDLPQISLVLAKGEEVSRGRKEMLKAQALCNNGPSASGLLPGDLNQHLQGTPEQLDFRNLTTSTQWKPPALDAENERQQLARLSVQKNNIFDYQGLMARLQHLSEQVSPDETRQNINNKKLSALLALKVENREKLLQQSLYRGLHLQMKINAGAFSSQGDALIFCQRLEEFFSHQAPINHFTALEVHETKTGEDYLWPAKLGPQQLK</sequence>
<dbReference type="EMBL" id="FOLH01000003">
    <property type="protein sequence ID" value="SFC18807.1"/>
    <property type="molecule type" value="Genomic_DNA"/>
</dbReference>
<gene>
    <name evidence="1" type="ORF">SAMN05660443_1797</name>
</gene>
<dbReference type="Pfam" id="PF05947">
    <property type="entry name" value="T6SS_TssF"/>
    <property type="match status" value="1"/>
</dbReference>
<evidence type="ECO:0000313" key="1">
    <source>
        <dbReference type="EMBL" id="SFC18807.1"/>
    </source>
</evidence>
<dbReference type="PANTHER" id="PTHR35370">
    <property type="entry name" value="CYTOPLASMIC PROTEIN-RELATED-RELATED"/>
    <property type="match status" value="1"/>
</dbReference>
<dbReference type="Proteomes" id="UP000199058">
    <property type="component" value="Unassembled WGS sequence"/>
</dbReference>
<evidence type="ECO:0000313" key="2">
    <source>
        <dbReference type="Proteomes" id="UP000199058"/>
    </source>
</evidence>
<dbReference type="OrthoDB" id="9763676at2"/>
<dbReference type="AlphaFoldDB" id="A0A1I1H467"/>
<name>A0A1I1H467_9GAMM</name>
<protein>
    <submittedName>
        <fullName evidence="1">Type VI secretion protein, VC_A0110 family</fullName>
    </submittedName>
</protein>